<comment type="pathway">
    <text evidence="2">Amino-acid biosynthesis; L-cysteine biosynthesis; L-cysteine from L-homocysteine and L-serine: step 2/2.</text>
</comment>
<evidence type="ECO:0000256" key="8">
    <source>
        <dbReference type="PIRSR" id="PIRSR001434-2"/>
    </source>
</evidence>
<protein>
    <recommendedName>
        <fullName evidence="4">cystathionine gamma-lyase</fullName>
        <ecNumber evidence="4">4.4.1.1</ecNumber>
    </recommendedName>
    <alternativeName>
        <fullName evidence="7">Gamma-cystathionase</fullName>
    </alternativeName>
</protein>
<dbReference type="EMBL" id="CAVNYO010000146">
    <property type="protein sequence ID" value="CAK5269382.1"/>
    <property type="molecule type" value="Genomic_DNA"/>
</dbReference>
<evidence type="ECO:0000313" key="12">
    <source>
        <dbReference type="Proteomes" id="UP001295794"/>
    </source>
</evidence>
<dbReference type="Gene3D" id="3.90.1150.10">
    <property type="entry name" value="Aspartate Aminotransferase, domain 1"/>
    <property type="match status" value="1"/>
</dbReference>
<comment type="caution">
    <text evidence="10">The sequence shown here is derived from an EMBL/GenBank/DDBJ whole genome shotgun (WGS) entry which is preliminary data.</text>
</comment>
<evidence type="ECO:0000256" key="4">
    <source>
        <dbReference type="ARBA" id="ARBA00012085"/>
    </source>
</evidence>
<evidence type="ECO:0000313" key="11">
    <source>
        <dbReference type="EMBL" id="CAK5269382.1"/>
    </source>
</evidence>
<organism evidence="10 12">
    <name type="scientific">Mycena citricolor</name>
    <dbReference type="NCBI Taxonomy" id="2018698"/>
    <lineage>
        <taxon>Eukaryota</taxon>
        <taxon>Fungi</taxon>
        <taxon>Dikarya</taxon>
        <taxon>Basidiomycota</taxon>
        <taxon>Agaricomycotina</taxon>
        <taxon>Agaricomycetes</taxon>
        <taxon>Agaricomycetidae</taxon>
        <taxon>Agaricales</taxon>
        <taxon>Marasmiineae</taxon>
        <taxon>Mycenaceae</taxon>
        <taxon>Mycena</taxon>
    </lineage>
</organism>
<gene>
    <name evidence="10" type="ORF">MYCIT1_LOCUS11582</name>
    <name evidence="11" type="ORF">MYCIT1_LOCUS13049</name>
</gene>
<feature type="non-terminal residue" evidence="10">
    <location>
        <position position="1"/>
    </location>
</feature>
<sequence>EVFISFLVARIQLIPLSFTSTTIIMVGITNGLTPSTNGSTQKHNGSTWGFATRAVHVGSEPDSHTGAVIPPISLSTTFKQDGVGIHKGFEYSRSQNPSRAALEAMLASIEIGGADALAFSSGSAATATVIQAMGTDAHIIAVSDVYGGTWRYMKRVAEELSGLQVDWIDPEGSVDQIRAALKRNTKLIWLESPTNPLLLLPSLPEISALLSEIYSQDNDVIAGQNFPTTRPLVLVDSTFSSPYYASPLLPIQLDDGSTLPGADIVLHSLTKYINGHSDALLGAAILPPFSPLLSKLTFLQNAHGAVPSAFDCYLAQRGAKTLQLRMQAAGSSALRLAQVLQNHPIVEEVIYPGLASHRRHAVAWRALSPHARRWIQKQYPDVGANGEGDFPYSGIVSVRLRTEPQALKFLAELRIFTLAESLGGVESLAEHPAQMTHATIPKAEREERGITGGLVRMSVGVEDIEDLIHDAQKALDVAASL</sequence>
<evidence type="ECO:0000256" key="2">
    <source>
        <dbReference type="ARBA" id="ARBA00005038"/>
    </source>
</evidence>
<feature type="modified residue" description="N6-(pyridoxal phosphate)lysine" evidence="8">
    <location>
        <position position="271"/>
    </location>
</feature>
<dbReference type="GO" id="GO:0004123">
    <property type="term" value="F:cystathionine gamma-lyase activity"/>
    <property type="evidence" value="ECO:0007669"/>
    <property type="project" value="TreeGrafter"/>
</dbReference>
<evidence type="ECO:0000256" key="3">
    <source>
        <dbReference type="ARBA" id="ARBA00009077"/>
    </source>
</evidence>
<evidence type="ECO:0000256" key="5">
    <source>
        <dbReference type="ARBA" id="ARBA00022898"/>
    </source>
</evidence>
<evidence type="ECO:0000256" key="9">
    <source>
        <dbReference type="RuleBase" id="RU362118"/>
    </source>
</evidence>
<name>A0AAD2H5D2_9AGAR</name>
<comment type="similarity">
    <text evidence="3 9">Belongs to the trans-sulfuration enzymes family.</text>
</comment>
<dbReference type="SUPFAM" id="SSF53383">
    <property type="entry name" value="PLP-dependent transferases"/>
    <property type="match status" value="1"/>
</dbReference>
<dbReference type="PIRSF" id="PIRSF001434">
    <property type="entry name" value="CGS"/>
    <property type="match status" value="1"/>
</dbReference>
<accession>A0AAD2H5D2</accession>
<dbReference type="Pfam" id="PF01053">
    <property type="entry name" value="Cys_Met_Meta_PP"/>
    <property type="match status" value="2"/>
</dbReference>
<dbReference type="InterPro" id="IPR015421">
    <property type="entry name" value="PyrdxlP-dep_Trfase_major"/>
</dbReference>
<dbReference type="InterPro" id="IPR015424">
    <property type="entry name" value="PyrdxlP-dep_Trfase"/>
</dbReference>
<evidence type="ECO:0000256" key="1">
    <source>
        <dbReference type="ARBA" id="ARBA00001933"/>
    </source>
</evidence>
<dbReference type="GO" id="GO:0019343">
    <property type="term" value="P:cysteine biosynthetic process via cystathionine"/>
    <property type="evidence" value="ECO:0007669"/>
    <property type="project" value="TreeGrafter"/>
</dbReference>
<proteinExistence type="inferred from homology"/>
<reference evidence="10" key="1">
    <citation type="submission" date="2023-11" db="EMBL/GenBank/DDBJ databases">
        <authorList>
            <person name="De Vega J J."/>
            <person name="De Vega J J."/>
        </authorList>
    </citation>
    <scope>NUCLEOTIDE SEQUENCE</scope>
</reference>
<evidence type="ECO:0000313" key="10">
    <source>
        <dbReference type="EMBL" id="CAK5268400.1"/>
    </source>
</evidence>
<keyword evidence="12" id="KW-1185">Reference proteome</keyword>
<comment type="cofactor">
    <cofactor evidence="1 9">
        <name>pyridoxal 5'-phosphate</name>
        <dbReference type="ChEBI" id="CHEBI:597326"/>
    </cofactor>
</comment>
<dbReference type="GO" id="GO:0030170">
    <property type="term" value="F:pyridoxal phosphate binding"/>
    <property type="evidence" value="ECO:0007669"/>
    <property type="project" value="InterPro"/>
</dbReference>
<dbReference type="Gene3D" id="3.40.640.10">
    <property type="entry name" value="Type I PLP-dependent aspartate aminotransferase-like (Major domain)"/>
    <property type="match status" value="1"/>
</dbReference>
<dbReference type="EMBL" id="CAVNYO010000138">
    <property type="protein sequence ID" value="CAK5268400.1"/>
    <property type="molecule type" value="Genomic_DNA"/>
</dbReference>
<dbReference type="GO" id="GO:0019346">
    <property type="term" value="P:transsulfuration"/>
    <property type="evidence" value="ECO:0007669"/>
    <property type="project" value="InterPro"/>
</dbReference>
<evidence type="ECO:0000256" key="7">
    <source>
        <dbReference type="ARBA" id="ARBA00029853"/>
    </source>
</evidence>
<keyword evidence="6" id="KW-0028">Amino-acid biosynthesis</keyword>
<dbReference type="GO" id="GO:0005737">
    <property type="term" value="C:cytoplasm"/>
    <property type="evidence" value="ECO:0007669"/>
    <property type="project" value="TreeGrafter"/>
</dbReference>
<keyword evidence="5 8" id="KW-0663">Pyridoxal phosphate</keyword>
<dbReference type="InterPro" id="IPR015422">
    <property type="entry name" value="PyrdxlP-dep_Trfase_small"/>
</dbReference>
<dbReference type="PANTHER" id="PTHR11808:SF15">
    <property type="entry name" value="CYSTATHIONINE GAMMA-LYASE"/>
    <property type="match status" value="1"/>
</dbReference>
<dbReference type="AlphaFoldDB" id="A0AAD2H5D2"/>
<dbReference type="EC" id="4.4.1.1" evidence="4"/>
<dbReference type="Proteomes" id="UP001295794">
    <property type="component" value="Unassembled WGS sequence"/>
</dbReference>
<dbReference type="InterPro" id="IPR054542">
    <property type="entry name" value="Cys_met_metab_PP"/>
</dbReference>
<dbReference type="PROSITE" id="PS00868">
    <property type="entry name" value="CYS_MET_METAB_PP"/>
    <property type="match status" value="1"/>
</dbReference>
<keyword evidence="6" id="KW-0198">Cysteine biosynthesis</keyword>
<dbReference type="InterPro" id="IPR000277">
    <property type="entry name" value="Cys/Met-Metab_PyrdxlP-dep_enz"/>
</dbReference>
<evidence type="ECO:0000256" key="6">
    <source>
        <dbReference type="ARBA" id="ARBA00023192"/>
    </source>
</evidence>
<dbReference type="PANTHER" id="PTHR11808">
    <property type="entry name" value="TRANS-SULFURATION ENZYME FAMILY MEMBER"/>
    <property type="match status" value="1"/>
</dbReference>